<evidence type="ECO:0000313" key="2">
    <source>
        <dbReference type="EMBL" id="GJT72698.1"/>
    </source>
</evidence>
<evidence type="ECO:0000256" key="1">
    <source>
        <dbReference type="SAM" id="SignalP"/>
    </source>
</evidence>
<reference evidence="2" key="2">
    <citation type="submission" date="2022-01" db="EMBL/GenBank/DDBJ databases">
        <authorList>
            <person name="Yamashiro T."/>
            <person name="Shiraishi A."/>
            <person name="Satake H."/>
            <person name="Nakayama K."/>
        </authorList>
    </citation>
    <scope>NUCLEOTIDE SEQUENCE</scope>
</reference>
<dbReference type="EMBL" id="BQNB010018283">
    <property type="protein sequence ID" value="GJT72698.1"/>
    <property type="molecule type" value="Genomic_DNA"/>
</dbReference>
<keyword evidence="1" id="KW-0732">Signal</keyword>
<gene>
    <name evidence="2" type="ORF">Tco_1031984</name>
</gene>
<comment type="caution">
    <text evidence="2">The sequence shown here is derived from an EMBL/GenBank/DDBJ whole genome shotgun (WGS) entry which is preliminary data.</text>
</comment>
<sequence>MLTKRVCIWLFITGVDNLSNTWCATGQVNKVQVMDTLDGRLLNNTTGTSCFVVAQFGGVTDTYEVFHQYSDCFERLDAQEEGFYTGLMKDVGQDVPSSSEIGISKQVNNSSKLTVKPKNVEMKRIGRGSSGSRMIKEFMVKQNEKQDRLIEILKSDASNVNKDDPYSASRCMNVINDMIDGGMMPDDSPLFYLAMDLFEDAVKRELFMTMRTDASRLKWLQHKQARGE</sequence>
<feature type="signal peptide" evidence="1">
    <location>
        <begin position="1"/>
        <end position="17"/>
    </location>
</feature>
<reference evidence="2" key="1">
    <citation type="journal article" date="2022" name="Int. J. Mol. Sci.">
        <title>Draft Genome of Tanacetum Coccineum: Genomic Comparison of Closely Related Tanacetum-Family Plants.</title>
        <authorList>
            <person name="Yamashiro T."/>
            <person name="Shiraishi A."/>
            <person name="Nakayama K."/>
            <person name="Satake H."/>
        </authorList>
    </citation>
    <scope>NUCLEOTIDE SEQUENCE</scope>
</reference>
<feature type="chain" id="PRO_5045632882" evidence="1">
    <location>
        <begin position="18"/>
        <end position="228"/>
    </location>
</feature>
<evidence type="ECO:0000313" key="3">
    <source>
        <dbReference type="Proteomes" id="UP001151760"/>
    </source>
</evidence>
<organism evidence="2 3">
    <name type="scientific">Tanacetum coccineum</name>
    <dbReference type="NCBI Taxonomy" id="301880"/>
    <lineage>
        <taxon>Eukaryota</taxon>
        <taxon>Viridiplantae</taxon>
        <taxon>Streptophyta</taxon>
        <taxon>Embryophyta</taxon>
        <taxon>Tracheophyta</taxon>
        <taxon>Spermatophyta</taxon>
        <taxon>Magnoliopsida</taxon>
        <taxon>eudicotyledons</taxon>
        <taxon>Gunneridae</taxon>
        <taxon>Pentapetalae</taxon>
        <taxon>asterids</taxon>
        <taxon>campanulids</taxon>
        <taxon>Asterales</taxon>
        <taxon>Asteraceae</taxon>
        <taxon>Asteroideae</taxon>
        <taxon>Anthemideae</taxon>
        <taxon>Anthemidinae</taxon>
        <taxon>Tanacetum</taxon>
    </lineage>
</organism>
<name>A0ABQ5GC76_9ASTR</name>
<protein>
    <submittedName>
        <fullName evidence="2">Uncharacterized protein</fullName>
    </submittedName>
</protein>
<accession>A0ABQ5GC76</accession>
<dbReference type="Proteomes" id="UP001151760">
    <property type="component" value="Unassembled WGS sequence"/>
</dbReference>
<keyword evidence="3" id="KW-1185">Reference proteome</keyword>
<proteinExistence type="predicted"/>